<dbReference type="PANTHER" id="PTHR43022:SF1">
    <property type="entry name" value="PROTEIN SMF"/>
    <property type="match status" value="1"/>
</dbReference>
<evidence type="ECO:0000259" key="3">
    <source>
        <dbReference type="Pfam" id="PF17782"/>
    </source>
</evidence>
<dbReference type="SUPFAM" id="SSF102405">
    <property type="entry name" value="MCP/YpsA-like"/>
    <property type="match status" value="1"/>
</dbReference>
<dbReference type="Gene3D" id="3.40.50.450">
    <property type="match status" value="1"/>
</dbReference>
<evidence type="ECO:0000256" key="1">
    <source>
        <dbReference type="ARBA" id="ARBA00006525"/>
    </source>
</evidence>
<dbReference type="InterPro" id="IPR036388">
    <property type="entry name" value="WH-like_DNA-bd_sf"/>
</dbReference>
<dbReference type="EMBL" id="AP012320">
    <property type="protein sequence ID" value="BAL93799.1"/>
    <property type="molecule type" value="Genomic_DNA"/>
</dbReference>
<reference evidence="4 5" key="1">
    <citation type="journal article" date="2012" name="J. Bacteriol.">
        <title>Complete genome sequence of phototrophic betaproteobacterium Rubrivivax gelatinosus IL144.</title>
        <authorList>
            <person name="Nagashima S."/>
            <person name="Kamimura A."/>
            <person name="Shimizu T."/>
            <person name="Nakamura-isaki S."/>
            <person name="Aono E."/>
            <person name="Sakamoto K."/>
            <person name="Ichikawa N."/>
            <person name="Nakazawa H."/>
            <person name="Sekine M."/>
            <person name="Yamazaki S."/>
            <person name="Fujita N."/>
            <person name="Shimada K."/>
            <person name="Hanada S."/>
            <person name="Nagashima K.V.P."/>
        </authorList>
    </citation>
    <scope>NUCLEOTIDE SEQUENCE [LARGE SCALE GENOMIC DNA]</scope>
    <source>
        <strain evidence="5">NBRC 100245 / IL144</strain>
    </source>
</reference>
<dbReference type="PANTHER" id="PTHR43022">
    <property type="entry name" value="PROTEIN SMF"/>
    <property type="match status" value="1"/>
</dbReference>
<gene>
    <name evidence="4" type="primary">smf</name>
    <name evidence="4" type="synonym">dprA</name>
    <name evidence="4" type="ordered locus">RGE_04540</name>
</gene>
<dbReference type="Pfam" id="PF02481">
    <property type="entry name" value="DNA_processg_A"/>
    <property type="match status" value="1"/>
</dbReference>
<organism evidence="4 5">
    <name type="scientific">Rubrivivax gelatinosus (strain NBRC 100245 / IL144)</name>
    <dbReference type="NCBI Taxonomy" id="983917"/>
    <lineage>
        <taxon>Bacteria</taxon>
        <taxon>Pseudomonadati</taxon>
        <taxon>Pseudomonadota</taxon>
        <taxon>Betaproteobacteria</taxon>
        <taxon>Burkholderiales</taxon>
        <taxon>Sphaerotilaceae</taxon>
        <taxon>Rubrivivax</taxon>
    </lineage>
</organism>
<proteinExistence type="inferred from homology"/>
<dbReference type="eggNOG" id="COG0758">
    <property type="taxonomic scope" value="Bacteria"/>
</dbReference>
<dbReference type="Pfam" id="PF17782">
    <property type="entry name" value="WHD_DprA"/>
    <property type="match status" value="1"/>
</dbReference>
<feature type="domain" description="Smf/DprA SLOG" evidence="2">
    <location>
        <begin position="83"/>
        <end position="291"/>
    </location>
</feature>
<dbReference type="Proteomes" id="UP000007883">
    <property type="component" value="Chromosome"/>
</dbReference>
<dbReference type="GO" id="GO:0009294">
    <property type="term" value="P:DNA-mediated transformation"/>
    <property type="evidence" value="ECO:0007669"/>
    <property type="project" value="InterPro"/>
</dbReference>
<dbReference type="RefSeq" id="WP_014426675.1">
    <property type="nucleotide sequence ID" value="NC_017075.1"/>
</dbReference>
<evidence type="ECO:0000259" key="2">
    <source>
        <dbReference type="Pfam" id="PF02481"/>
    </source>
</evidence>
<keyword evidence="5" id="KW-1185">Reference proteome</keyword>
<dbReference type="PATRIC" id="fig|983917.3.peg.446"/>
<dbReference type="AlphaFoldDB" id="I0HLB2"/>
<evidence type="ECO:0000313" key="4">
    <source>
        <dbReference type="EMBL" id="BAL93799.1"/>
    </source>
</evidence>
<dbReference type="InterPro" id="IPR057666">
    <property type="entry name" value="DrpA_SLOG"/>
</dbReference>
<protein>
    <submittedName>
        <fullName evidence="4">Protein Smf</fullName>
    </submittedName>
</protein>
<dbReference type="STRING" id="983917.RGE_04540"/>
<evidence type="ECO:0000313" key="5">
    <source>
        <dbReference type="Proteomes" id="UP000007883"/>
    </source>
</evidence>
<name>I0HLB2_RUBGI</name>
<dbReference type="InterPro" id="IPR041614">
    <property type="entry name" value="DprA_WH"/>
</dbReference>
<accession>I0HLB2</accession>
<comment type="similarity">
    <text evidence="1">Belongs to the DprA/Smf family.</text>
</comment>
<sequence length="363" mass="37483">MAIPDDFDAWFRLLQTPGLGREGARRMLAAFGSPDAALGATAQALTELGGPALAATMARREPECEARLTAARAWLADGAERHVLTLGDALYPPLLLQTADPPLLLYVQGRASLLAAESVAIVGSRDATPQGLANAREFARELAQAGLSVVSGLAAGIDGAAHEGALAAGGTTLAVVGTGPDRVYPARHRALARRIADTGAIVSEYDPGTPVLPEHFPQRNRIIAALSRGTLVVEAAPRSGSLITARLAVEAGREVFAVPGSIHSAQSKGCHALIRQGALLVESAADILEALRGTRPAAAPAETGDEAEDPLLAALGHDPATLDALLARTGWPSAELSAKLLELELDGRVARLPGGLFQRRIAG</sequence>
<dbReference type="InterPro" id="IPR003488">
    <property type="entry name" value="DprA"/>
</dbReference>
<dbReference type="Gene3D" id="1.10.10.10">
    <property type="entry name" value="Winged helix-like DNA-binding domain superfamily/Winged helix DNA-binding domain"/>
    <property type="match status" value="1"/>
</dbReference>
<feature type="domain" description="DprA winged helix" evidence="3">
    <location>
        <begin position="296"/>
        <end position="355"/>
    </location>
</feature>
<dbReference type="KEGG" id="rge:RGE_04540"/>
<dbReference type="HOGENOM" id="CLU_029601_1_1_4"/>
<dbReference type="NCBIfam" id="TIGR00732">
    <property type="entry name" value="dprA"/>
    <property type="match status" value="1"/>
</dbReference>